<dbReference type="PANTHER" id="PTHR21310:SF37">
    <property type="entry name" value="AMINOGLYCOSIDE PHOSPHOTRANSFERASE DOMAIN-CONTAINING PROTEIN"/>
    <property type="match status" value="1"/>
</dbReference>
<sequence length="451" mass="52129">MDVDTLAEQQSDRFFRIWLQNLIGNSPEQLAGKLAAKHRQGTPVSASQPFNGAFNVCYRVTYEDGYRVIVRFAALGRVTFRNEKVEDEVSIMNYLAQHTTIPIPRVLGHGKCAVGPYIVMTLVEGNPLSDYLRDPKQEMISLNPQIPLSLLKRAYSGIAEIMLELSKPAFPYIGAIGQDDSGTWVVQKRPLTFNMNRLTQFSNIPPGVFAKQRFTNAADYFEELAKQHFYHLEFQQNDAVTDEADCRKKYVARRLFIKISREVSKKHCKGPFRLFCDDFRPENIFIHSAQAIVTGVIDWEFTYAAPVEFSYTAPWWLLLERPEEWDLDSLLARYLPKFRVFLEALRETENKKIHNGSLTESQRLSEGMEASMENGLFWICLAMRHSSMFDEIYWSFIDPMYHGSFTSIEDRICLLCEDERTNLDDFVQKKLRQASERTLTNNFSIDELVDL</sequence>
<keyword evidence="1" id="KW-0808">Transferase</keyword>
<accession>A0A443HKL5</accession>
<keyword evidence="1" id="KW-0418">Kinase</keyword>
<dbReference type="PANTHER" id="PTHR21310">
    <property type="entry name" value="AMINOGLYCOSIDE PHOSPHOTRANSFERASE-RELATED-RELATED"/>
    <property type="match status" value="1"/>
</dbReference>
<dbReference type="InterPro" id="IPR011009">
    <property type="entry name" value="Kinase-like_dom_sf"/>
</dbReference>
<dbReference type="Proteomes" id="UP000283841">
    <property type="component" value="Unassembled WGS sequence"/>
</dbReference>
<dbReference type="GeneID" id="39603469"/>
<dbReference type="SUPFAM" id="SSF56112">
    <property type="entry name" value="Protein kinase-like (PK-like)"/>
    <property type="match status" value="1"/>
</dbReference>
<dbReference type="STRING" id="264951.A0A443HKL5"/>
<proteinExistence type="predicted"/>
<evidence type="ECO:0000313" key="1">
    <source>
        <dbReference type="EMBL" id="RWQ92330.1"/>
    </source>
</evidence>
<evidence type="ECO:0000313" key="2">
    <source>
        <dbReference type="Proteomes" id="UP000283841"/>
    </source>
</evidence>
<dbReference type="VEuPathDB" id="FungiDB:C8Q69DRAFT_94559"/>
<name>A0A443HKL5_BYSSP</name>
<dbReference type="EMBL" id="RCNU01000013">
    <property type="protein sequence ID" value="RWQ92330.1"/>
    <property type="molecule type" value="Genomic_DNA"/>
</dbReference>
<dbReference type="RefSeq" id="XP_028481975.1">
    <property type="nucleotide sequence ID" value="XM_028634192.1"/>
</dbReference>
<comment type="caution">
    <text evidence="1">The sequence shown here is derived from an EMBL/GenBank/DDBJ whole genome shotgun (WGS) entry which is preliminary data.</text>
</comment>
<keyword evidence="2" id="KW-1185">Reference proteome</keyword>
<reference evidence="1 2" key="1">
    <citation type="journal article" date="2018" name="Front. Microbiol.">
        <title>Genomic and genetic insights into a cosmopolitan fungus, Paecilomyces variotii (Eurotiales).</title>
        <authorList>
            <person name="Urquhart A.S."/>
            <person name="Mondo S.J."/>
            <person name="Makela M.R."/>
            <person name="Hane J.K."/>
            <person name="Wiebenga A."/>
            <person name="He G."/>
            <person name="Mihaltcheva S."/>
            <person name="Pangilinan J."/>
            <person name="Lipzen A."/>
            <person name="Barry K."/>
            <person name="de Vries R.P."/>
            <person name="Grigoriev I.V."/>
            <person name="Idnurm A."/>
        </authorList>
    </citation>
    <scope>NUCLEOTIDE SEQUENCE [LARGE SCALE GENOMIC DNA]</scope>
    <source>
        <strain evidence="1 2">CBS 101075</strain>
    </source>
</reference>
<gene>
    <name evidence="1" type="ORF">C8Q69DRAFT_94559</name>
</gene>
<dbReference type="Gene3D" id="3.30.200.20">
    <property type="entry name" value="Phosphorylase Kinase, domain 1"/>
    <property type="match status" value="1"/>
</dbReference>
<organism evidence="1 2">
    <name type="scientific">Byssochlamys spectabilis</name>
    <name type="common">Paecilomyces variotii</name>
    <dbReference type="NCBI Taxonomy" id="264951"/>
    <lineage>
        <taxon>Eukaryota</taxon>
        <taxon>Fungi</taxon>
        <taxon>Dikarya</taxon>
        <taxon>Ascomycota</taxon>
        <taxon>Pezizomycotina</taxon>
        <taxon>Eurotiomycetes</taxon>
        <taxon>Eurotiomycetidae</taxon>
        <taxon>Eurotiales</taxon>
        <taxon>Thermoascaceae</taxon>
        <taxon>Paecilomyces</taxon>
    </lineage>
</organism>
<dbReference type="InterPro" id="IPR051678">
    <property type="entry name" value="AGP_Transferase"/>
</dbReference>
<dbReference type="GO" id="GO:0016301">
    <property type="term" value="F:kinase activity"/>
    <property type="evidence" value="ECO:0007669"/>
    <property type="project" value="UniProtKB-KW"/>
</dbReference>
<dbReference type="AlphaFoldDB" id="A0A443HKL5"/>
<protein>
    <submittedName>
        <fullName evidence="1">Kinase-like domain-containing protein</fullName>
    </submittedName>
</protein>